<reference evidence="1" key="1">
    <citation type="submission" date="2018-06" db="EMBL/GenBank/DDBJ databases">
        <authorList>
            <person name="Zhirakovskaya E."/>
        </authorList>
    </citation>
    <scope>NUCLEOTIDE SEQUENCE</scope>
</reference>
<protein>
    <submittedName>
        <fullName evidence="1">Uncharacterized protein</fullName>
    </submittedName>
</protein>
<proteinExistence type="predicted"/>
<sequence length="204" mass="22503">MIFSEKTKRVLTAFLFGVISTSITIVAPAQAQEISSTYTQLDLDNCKLLTRKELGLPTLEKEEMGIDGGRWLCVGYNNSIVYVSEGDLRFFVSFGQNAMREPAASQTLAPFNYLGETLEWRVKNIDGSWVPFATILRWTTEIGDGSQPDGSTLIVTKLEQGNVCQVARIDAKNVADANQVARDIADTKVDDFNCQSDQIILLPG</sequence>
<dbReference type="EMBL" id="UOEQ01000126">
    <property type="protein sequence ID" value="VAW17128.1"/>
    <property type="molecule type" value="Genomic_DNA"/>
</dbReference>
<evidence type="ECO:0000313" key="1">
    <source>
        <dbReference type="EMBL" id="VAW17128.1"/>
    </source>
</evidence>
<name>A0A3B0TGQ9_9ZZZZ</name>
<gene>
    <name evidence="1" type="ORF">MNBD_ALPHA11-1503</name>
</gene>
<dbReference type="AlphaFoldDB" id="A0A3B0TGQ9"/>
<organism evidence="1">
    <name type="scientific">hydrothermal vent metagenome</name>
    <dbReference type="NCBI Taxonomy" id="652676"/>
    <lineage>
        <taxon>unclassified sequences</taxon>
        <taxon>metagenomes</taxon>
        <taxon>ecological metagenomes</taxon>
    </lineage>
</organism>
<accession>A0A3B0TGQ9</accession>